<proteinExistence type="predicted"/>
<gene>
    <name evidence="1" type="ORF">GJ744_003919</name>
</gene>
<evidence type="ECO:0008006" key="3">
    <source>
        <dbReference type="Google" id="ProtNLM"/>
    </source>
</evidence>
<dbReference type="EMBL" id="JAACFV010000181">
    <property type="protein sequence ID" value="KAF7503397.1"/>
    <property type="molecule type" value="Genomic_DNA"/>
</dbReference>
<dbReference type="AlphaFoldDB" id="A0A8H7DZ50"/>
<dbReference type="Proteomes" id="UP000606974">
    <property type="component" value="Unassembled WGS sequence"/>
</dbReference>
<evidence type="ECO:0000313" key="1">
    <source>
        <dbReference type="EMBL" id="KAF7503397.1"/>
    </source>
</evidence>
<sequence>MADKYANLSTSERVDAAVQLIHENPLLSLRKAATICNIHPSSISRRQRGLSRSKEQASQEQQLLTPAEEAILIKYALKYNDWGLPL</sequence>
<protein>
    <recommendedName>
        <fullName evidence="3">HTH psq-type domain-containing protein</fullName>
    </recommendedName>
</protein>
<keyword evidence="2" id="KW-1185">Reference proteome</keyword>
<organism evidence="1 2">
    <name type="scientific">Endocarpon pusillum</name>
    <dbReference type="NCBI Taxonomy" id="364733"/>
    <lineage>
        <taxon>Eukaryota</taxon>
        <taxon>Fungi</taxon>
        <taxon>Dikarya</taxon>
        <taxon>Ascomycota</taxon>
        <taxon>Pezizomycotina</taxon>
        <taxon>Eurotiomycetes</taxon>
        <taxon>Chaetothyriomycetidae</taxon>
        <taxon>Verrucariales</taxon>
        <taxon>Verrucariaceae</taxon>
        <taxon>Endocarpon</taxon>
    </lineage>
</organism>
<dbReference type="OrthoDB" id="3942738at2759"/>
<comment type="caution">
    <text evidence="1">The sequence shown here is derived from an EMBL/GenBank/DDBJ whole genome shotgun (WGS) entry which is preliminary data.</text>
</comment>
<reference evidence="1" key="1">
    <citation type="submission" date="2020-02" db="EMBL/GenBank/DDBJ databases">
        <authorList>
            <person name="Palmer J.M."/>
        </authorList>
    </citation>
    <scope>NUCLEOTIDE SEQUENCE</scope>
    <source>
        <strain evidence="1">EPUS1.4</strain>
        <tissue evidence="1">Thallus</tissue>
    </source>
</reference>
<accession>A0A8H7DZ50</accession>
<evidence type="ECO:0000313" key="2">
    <source>
        <dbReference type="Proteomes" id="UP000606974"/>
    </source>
</evidence>
<name>A0A8H7DZ50_9EURO</name>